<sequence>MAMGEPEQHEMGNMASDHSLSPPADGYTHSISSPGVTPATSRDLLVPSSSVQSPSNPSTSGSNTPTLLSAVNYNDSAGSVLLRRCPQKRQISRIAVVHGVPLIVTLLVIIINHKSQFFFDWDIALGTTPKDLLNWLQLVAKAHEVLIVGSLGAMVLKIFKSALLGTQGLPLGLITGSYRVGDIVYIFRPAFWTNLFYRPASRSCDAFKPMLLAAFLLIATLLASFAGPASAILLIPSADWFKMEKSEVFNKLQSPIYYGLPADRIWPRVLEGEDAQPSLRGCNTPAGAIAYWCPSAGYQQLWNWVSKWQLVGLSDTVPFNNPVGATRRLINVNTSPDLTFSTTVSMATIMTVTRFLDYINHQTKSFRVQTLDAPGIFQPLVQTQCNALENGGLDNHTALEFKYNSIDCFNDPDCEASLGELAGWARPNPGPRARVEVLAPKLTDKHPVLIQATLPYVERGDKKLLEVGCVVMAHWIPAPPIQASLNESEFIGELSGNAVKGLADVSSGAMMIKITNSWMPYLNMERGTTAALSPEKTVAPDDSAFSNITSGIADLIDLAMNVARLDSGEYSTTFGPGTSDMGFVIGPLPDELLGEELSLSAKWFLEKIISVVFVDGLARVESQEASFVTIRSNETTLVVADLGVQAGPTGSNIIFDSSNGTRVEGLDGHRSSIFSPNDSPDAAREIIEGLVKFPLDAERYGYGFGKATSGRHFAFTVMYTYLFVLVVYSIILFGSFCLRHDHGGGIVSSWSDLQEVLVLAWSSDPRTALQDKVGGAVNTKSAERKSLWRLPTGIRVGPGSQPSRVQLVVQDVVGVEKLKEDRKYR</sequence>
<keyword evidence="2" id="KW-1133">Transmembrane helix</keyword>
<gene>
    <name evidence="3" type="ORF">QBC41DRAFT_306002</name>
</gene>
<feature type="compositionally biased region" description="Polar residues" evidence="1">
    <location>
        <begin position="29"/>
        <end position="40"/>
    </location>
</feature>
<feature type="transmembrane region" description="Helical" evidence="2">
    <location>
        <begin position="211"/>
        <end position="235"/>
    </location>
</feature>
<evidence type="ECO:0000256" key="1">
    <source>
        <dbReference type="SAM" id="MobiDB-lite"/>
    </source>
</evidence>
<evidence type="ECO:0000313" key="3">
    <source>
        <dbReference type="EMBL" id="KAK0665633.1"/>
    </source>
</evidence>
<dbReference type="AlphaFoldDB" id="A0AA39Z7G8"/>
<evidence type="ECO:0000256" key="2">
    <source>
        <dbReference type="SAM" id="Phobius"/>
    </source>
</evidence>
<name>A0AA39Z7G8_9PEZI</name>
<comment type="caution">
    <text evidence="3">The sequence shown here is derived from an EMBL/GenBank/DDBJ whole genome shotgun (WGS) entry which is preliminary data.</text>
</comment>
<proteinExistence type="predicted"/>
<keyword evidence="4" id="KW-1185">Reference proteome</keyword>
<accession>A0AA39Z7G8</accession>
<feature type="region of interest" description="Disordered" evidence="1">
    <location>
        <begin position="1"/>
        <end position="67"/>
    </location>
</feature>
<protein>
    <submittedName>
        <fullName evidence="3">Uncharacterized protein</fullName>
    </submittedName>
</protein>
<keyword evidence="2" id="KW-0812">Transmembrane</keyword>
<evidence type="ECO:0000313" key="4">
    <source>
        <dbReference type="Proteomes" id="UP001174997"/>
    </source>
</evidence>
<feature type="transmembrane region" description="Helical" evidence="2">
    <location>
        <begin position="168"/>
        <end position="191"/>
    </location>
</feature>
<dbReference type="Proteomes" id="UP001174997">
    <property type="component" value="Unassembled WGS sequence"/>
</dbReference>
<dbReference type="EMBL" id="JAULSY010000106">
    <property type="protein sequence ID" value="KAK0665633.1"/>
    <property type="molecule type" value="Genomic_DNA"/>
</dbReference>
<feature type="compositionally biased region" description="Low complexity" evidence="1">
    <location>
        <begin position="44"/>
        <end position="67"/>
    </location>
</feature>
<organism evidence="3 4">
    <name type="scientific">Cercophora samala</name>
    <dbReference type="NCBI Taxonomy" id="330535"/>
    <lineage>
        <taxon>Eukaryota</taxon>
        <taxon>Fungi</taxon>
        <taxon>Dikarya</taxon>
        <taxon>Ascomycota</taxon>
        <taxon>Pezizomycotina</taxon>
        <taxon>Sordariomycetes</taxon>
        <taxon>Sordariomycetidae</taxon>
        <taxon>Sordariales</taxon>
        <taxon>Lasiosphaeriaceae</taxon>
        <taxon>Cercophora</taxon>
    </lineage>
</organism>
<feature type="transmembrane region" description="Helical" evidence="2">
    <location>
        <begin position="713"/>
        <end position="736"/>
    </location>
</feature>
<feature type="transmembrane region" description="Helical" evidence="2">
    <location>
        <begin position="91"/>
        <end position="112"/>
    </location>
</feature>
<feature type="compositionally biased region" description="Basic and acidic residues" evidence="1">
    <location>
        <begin position="1"/>
        <end position="10"/>
    </location>
</feature>
<keyword evidence="2" id="KW-0472">Membrane</keyword>
<reference evidence="3" key="1">
    <citation type="submission" date="2023-06" db="EMBL/GenBank/DDBJ databases">
        <title>Genome-scale phylogeny and comparative genomics of the fungal order Sordariales.</title>
        <authorList>
            <consortium name="Lawrence Berkeley National Laboratory"/>
            <person name="Hensen N."/>
            <person name="Bonometti L."/>
            <person name="Westerberg I."/>
            <person name="Brannstrom I.O."/>
            <person name="Guillou S."/>
            <person name="Cros-Aarteil S."/>
            <person name="Calhoun S."/>
            <person name="Haridas S."/>
            <person name="Kuo A."/>
            <person name="Mondo S."/>
            <person name="Pangilinan J."/>
            <person name="Riley R."/>
            <person name="Labutti K."/>
            <person name="Andreopoulos B."/>
            <person name="Lipzen A."/>
            <person name="Chen C."/>
            <person name="Yanf M."/>
            <person name="Daum C."/>
            <person name="Ng V."/>
            <person name="Clum A."/>
            <person name="Steindorff A."/>
            <person name="Ohm R."/>
            <person name="Martin F."/>
            <person name="Silar P."/>
            <person name="Natvig D."/>
            <person name="Lalanne C."/>
            <person name="Gautier V."/>
            <person name="Ament-Velasquez S.L."/>
            <person name="Kruys A."/>
            <person name="Hutchinson M.I."/>
            <person name="Powell A.J."/>
            <person name="Barry K."/>
            <person name="Miller A.N."/>
            <person name="Grigoriev I.V."/>
            <person name="Debuchy R."/>
            <person name="Gladieux P."/>
            <person name="Thoren M.H."/>
            <person name="Johannesson H."/>
        </authorList>
    </citation>
    <scope>NUCLEOTIDE SEQUENCE</scope>
    <source>
        <strain evidence="3">CBS 307.81</strain>
    </source>
</reference>